<proteinExistence type="predicted"/>
<sequence length="437" mass="46535">MPAPTHPTAFVASVPPDTTATPPAAPAPRRGARQPLGLWPMLLALLSAFALSQSYRTVTAIIATGLQSDFGLSSSSLGAFAGLFGLAFGVMQFFMGIGMDLYGLRRTVLSAFPLAIAGAALSAWAPQYGWLMLGQMLIGVGCAPAFLACTVFIARHFPAGQFAFMSGVGLGVGGLGLLFTGTPLAWLVQHTSWRVAFAVLAGLSALSWLLIWRCVHEPALATPPAERERWGAAVRRFGALFTLPHTWGILLLGMVAYAAFLSLRGLWIGPLLIERYGFSLVESGNAALAMSLISLFSPACFGHFDPGPTRRRRWVVNFSLLVASLYLVLGLSTQHATLNVALVLLIATLSGYSVLQYSDVRASYPPDLTGRALSVFTMAMFLGVGLMQWLTGVVAGWAQAQGHEPYQAVMATIAAMLALGSCAFRWLPASPMLQQQK</sequence>
<evidence type="ECO:0000313" key="10">
    <source>
        <dbReference type="Proteomes" id="UP000295182"/>
    </source>
</evidence>
<evidence type="ECO:0000256" key="1">
    <source>
        <dbReference type="ARBA" id="ARBA00004651"/>
    </source>
</evidence>
<comment type="subcellular location">
    <subcellularLocation>
        <location evidence="1">Cell membrane</location>
        <topology evidence="1">Multi-pass membrane protein</topology>
    </subcellularLocation>
</comment>
<evidence type="ECO:0000256" key="3">
    <source>
        <dbReference type="ARBA" id="ARBA00022692"/>
    </source>
</evidence>
<dbReference type="Pfam" id="PF07690">
    <property type="entry name" value="MFS_1"/>
    <property type="match status" value="1"/>
</dbReference>
<keyword evidence="5 7" id="KW-0472">Membrane</keyword>
<dbReference type="PANTHER" id="PTHR43124">
    <property type="entry name" value="PURINE EFFLUX PUMP PBUE"/>
    <property type="match status" value="1"/>
</dbReference>
<dbReference type="SUPFAM" id="SSF103473">
    <property type="entry name" value="MFS general substrate transporter"/>
    <property type="match status" value="1"/>
</dbReference>
<keyword evidence="10" id="KW-1185">Reference proteome</keyword>
<reference evidence="9 10" key="1">
    <citation type="submission" date="2019-03" db="EMBL/GenBank/DDBJ databases">
        <title>Genomic Encyclopedia of Type Strains, Phase IV (KMG-IV): sequencing the most valuable type-strain genomes for metagenomic binning, comparative biology and taxonomic classification.</title>
        <authorList>
            <person name="Goeker M."/>
        </authorList>
    </citation>
    <scope>NUCLEOTIDE SEQUENCE [LARGE SCALE GENOMIC DNA]</scope>
    <source>
        <strain evidence="9 10">DSM 1837</strain>
    </source>
</reference>
<evidence type="ECO:0000256" key="4">
    <source>
        <dbReference type="ARBA" id="ARBA00022989"/>
    </source>
</evidence>
<keyword evidence="2" id="KW-1003">Cell membrane</keyword>
<dbReference type="InterPro" id="IPR050189">
    <property type="entry name" value="MFS_Efflux_Transporters"/>
</dbReference>
<dbReference type="InterPro" id="IPR011701">
    <property type="entry name" value="MFS"/>
</dbReference>
<dbReference type="AlphaFoldDB" id="A0A4R2NDD2"/>
<evidence type="ECO:0000313" key="9">
    <source>
        <dbReference type="EMBL" id="TCP19084.1"/>
    </source>
</evidence>
<dbReference type="PANTHER" id="PTHR43124:SF3">
    <property type="entry name" value="CHLORAMPHENICOL EFFLUX PUMP RV0191"/>
    <property type="match status" value="1"/>
</dbReference>
<name>A0A4R2NDD2_9BURK</name>
<keyword evidence="4 7" id="KW-1133">Transmembrane helix</keyword>
<feature type="transmembrane region" description="Helical" evidence="7">
    <location>
        <begin position="314"/>
        <end position="332"/>
    </location>
</feature>
<evidence type="ECO:0000259" key="8">
    <source>
        <dbReference type="PROSITE" id="PS50850"/>
    </source>
</evidence>
<dbReference type="EMBL" id="SLXH01000007">
    <property type="protein sequence ID" value="TCP19084.1"/>
    <property type="molecule type" value="Genomic_DNA"/>
</dbReference>
<feature type="transmembrane region" description="Helical" evidence="7">
    <location>
        <begin position="237"/>
        <end position="263"/>
    </location>
</feature>
<keyword evidence="3 7" id="KW-0812">Transmembrane</keyword>
<feature type="domain" description="Major facilitator superfamily (MFS) profile" evidence="8">
    <location>
        <begin position="40"/>
        <end position="432"/>
    </location>
</feature>
<dbReference type="PROSITE" id="PS50850">
    <property type="entry name" value="MFS"/>
    <property type="match status" value="1"/>
</dbReference>
<dbReference type="InterPro" id="IPR020846">
    <property type="entry name" value="MFS_dom"/>
</dbReference>
<gene>
    <name evidence="9" type="ORF">EV674_10781</name>
</gene>
<feature type="transmembrane region" description="Helical" evidence="7">
    <location>
        <begin position="107"/>
        <end position="125"/>
    </location>
</feature>
<protein>
    <submittedName>
        <fullName evidence="9">Putative MFS family arabinose efflux permease</fullName>
    </submittedName>
</protein>
<feature type="transmembrane region" description="Helical" evidence="7">
    <location>
        <begin position="36"/>
        <end position="55"/>
    </location>
</feature>
<dbReference type="GO" id="GO:0022857">
    <property type="term" value="F:transmembrane transporter activity"/>
    <property type="evidence" value="ECO:0007669"/>
    <property type="project" value="InterPro"/>
</dbReference>
<feature type="transmembrane region" description="Helical" evidence="7">
    <location>
        <begin position="375"/>
        <end position="400"/>
    </location>
</feature>
<dbReference type="Proteomes" id="UP000295182">
    <property type="component" value="Unassembled WGS sequence"/>
</dbReference>
<feature type="transmembrane region" description="Helical" evidence="7">
    <location>
        <begin position="195"/>
        <end position="216"/>
    </location>
</feature>
<evidence type="ECO:0000256" key="7">
    <source>
        <dbReference type="SAM" id="Phobius"/>
    </source>
</evidence>
<feature type="transmembrane region" description="Helical" evidence="7">
    <location>
        <begin position="166"/>
        <end position="189"/>
    </location>
</feature>
<feature type="transmembrane region" description="Helical" evidence="7">
    <location>
        <begin position="406"/>
        <end position="427"/>
    </location>
</feature>
<comment type="caution">
    <text evidence="9">The sequence shown here is derived from an EMBL/GenBank/DDBJ whole genome shotgun (WGS) entry which is preliminary data.</text>
</comment>
<feature type="transmembrane region" description="Helical" evidence="7">
    <location>
        <begin position="338"/>
        <end position="355"/>
    </location>
</feature>
<evidence type="ECO:0000256" key="2">
    <source>
        <dbReference type="ARBA" id="ARBA00022475"/>
    </source>
</evidence>
<feature type="transmembrane region" description="Helical" evidence="7">
    <location>
        <begin position="283"/>
        <end position="302"/>
    </location>
</feature>
<dbReference type="GO" id="GO:0005886">
    <property type="term" value="C:plasma membrane"/>
    <property type="evidence" value="ECO:0007669"/>
    <property type="project" value="UniProtKB-SubCell"/>
</dbReference>
<dbReference type="Gene3D" id="1.20.1250.20">
    <property type="entry name" value="MFS general substrate transporter like domains"/>
    <property type="match status" value="1"/>
</dbReference>
<feature type="compositionally biased region" description="Low complexity" evidence="6">
    <location>
        <begin position="15"/>
        <end position="29"/>
    </location>
</feature>
<accession>A0A4R2NDD2</accession>
<organism evidence="9 10">
    <name type="scientific">Simplicispira metamorpha</name>
    <dbReference type="NCBI Taxonomy" id="80881"/>
    <lineage>
        <taxon>Bacteria</taxon>
        <taxon>Pseudomonadati</taxon>
        <taxon>Pseudomonadota</taxon>
        <taxon>Betaproteobacteria</taxon>
        <taxon>Burkholderiales</taxon>
        <taxon>Comamonadaceae</taxon>
        <taxon>Simplicispira</taxon>
    </lineage>
</organism>
<evidence type="ECO:0000256" key="5">
    <source>
        <dbReference type="ARBA" id="ARBA00023136"/>
    </source>
</evidence>
<evidence type="ECO:0000256" key="6">
    <source>
        <dbReference type="SAM" id="MobiDB-lite"/>
    </source>
</evidence>
<dbReference type="InterPro" id="IPR036259">
    <property type="entry name" value="MFS_trans_sf"/>
</dbReference>
<feature type="transmembrane region" description="Helical" evidence="7">
    <location>
        <begin position="131"/>
        <end position="154"/>
    </location>
</feature>
<feature type="region of interest" description="Disordered" evidence="6">
    <location>
        <begin position="1"/>
        <end position="29"/>
    </location>
</feature>
<feature type="transmembrane region" description="Helical" evidence="7">
    <location>
        <begin position="75"/>
        <end position="95"/>
    </location>
</feature>